<dbReference type="Proteomes" id="UP000017119">
    <property type="component" value="Chromosome"/>
</dbReference>
<dbReference type="STRING" id="1403316.PRV_02230"/>
<dbReference type="RefSeq" id="WP_022770127.1">
    <property type="nucleotide sequence ID" value="NC_022575.1"/>
</dbReference>
<dbReference type="HOGENOM" id="CLU_715364_0_0_14"/>
<dbReference type="AlphaFoldDB" id="U5NG61"/>
<evidence type="ECO:0000313" key="1">
    <source>
        <dbReference type="EMBL" id="AGX89184.1"/>
    </source>
</evidence>
<keyword evidence="2" id="KW-1185">Reference proteome</keyword>
<dbReference type="EMBL" id="CP006771">
    <property type="protein sequence ID" value="AGX89184.1"/>
    <property type="molecule type" value="Genomic_DNA"/>
</dbReference>
<dbReference type="KEGG" id="mpv:PRV_02230"/>
<proteinExistence type="predicted"/>
<organism evidence="1 2">
    <name type="scientific">Mycoplasma parvum str. Indiana</name>
    <dbReference type="NCBI Taxonomy" id="1403316"/>
    <lineage>
        <taxon>Bacteria</taxon>
        <taxon>Bacillati</taxon>
        <taxon>Mycoplasmatota</taxon>
        <taxon>Mollicutes</taxon>
        <taxon>Mycoplasmataceae</taxon>
        <taxon>Mycoplasma</taxon>
    </lineage>
</organism>
<protein>
    <submittedName>
        <fullName evidence="1">Uncharacterized protein</fullName>
    </submittedName>
</protein>
<evidence type="ECO:0000313" key="2">
    <source>
        <dbReference type="Proteomes" id="UP000017119"/>
    </source>
</evidence>
<dbReference type="PATRIC" id="fig|1403316.3.peg.416"/>
<sequence length="366" mass="41850">MSKFKWIAGIGTTFGSQGAIIPFLNEKDSGVTVVTLAGSGSLLDLFEHLSDSSKGSSTIAQNVDFDKVFLNVLPTGSTWGKESLKNKEIEMALTSAEDNENIFGRASDGMFENIRNIVFLRPEAYLYGKRNRKWPLANDPIYFFVLDNVGDCFKKNLSSSGGGHSSNSDPNSWSAKYITEVLQILTNRDEIQKEEKTNRGGSLFSSIWSLLGGGGTTNREKMHCFEEWIGFSREGGLKRSNLNKVILNYKESEKFDHTRIREIPENNYLAFEFLRREGLQNTLFAIPNSFYWTNKNYLDSLGFKNTLLRSRRQRIFRFEISKDNVENSETNVKKAYIFELLINYLNIGQKFKWESTYNYDVNKVFN</sequence>
<gene>
    <name evidence="1" type="ORF">PRV_02230</name>
</gene>
<reference evidence="1 2" key="1">
    <citation type="journal article" date="2013" name="Genome Announc.">
        <title>Genome Sequence of Mycoplasma parvum (Formerly Eperythrozoon parvum), a Diminutive Hemoplasma of the Pig.</title>
        <authorList>
            <person name="do Nascimento N.C."/>
            <person name="Dos Santos A.P."/>
            <person name="Chu Y."/>
            <person name="Guimaraes A.M."/>
            <person name="Pagliaro A."/>
            <person name="Messick J.B."/>
        </authorList>
    </citation>
    <scope>NUCLEOTIDE SEQUENCE [LARGE SCALE GENOMIC DNA]</scope>
    <source>
        <strain evidence="1 2">Indiana</strain>
    </source>
</reference>
<dbReference type="OrthoDB" id="398069at2"/>
<name>U5NG61_9MOLU</name>
<accession>U5NG61</accession>